<comment type="caution">
    <text evidence="1">The sequence shown here is derived from an EMBL/GenBank/DDBJ whole genome shotgun (WGS) entry which is preliminary data.</text>
</comment>
<dbReference type="EMBL" id="JAPUUL010000585">
    <property type="protein sequence ID" value="KAJ8130084.1"/>
    <property type="molecule type" value="Genomic_DNA"/>
</dbReference>
<evidence type="ECO:0000313" key="1">
    <source>
        <dbReference type="EMBL" id="KAJ8130084.1"/>
    </source>
</evidence>
<gene>
    <name evidence="1" type="ORF">O1611_g3547</name>
</gene>
<evidence type="ECO:0000313" key="2">
    <source>
        <dbReference type="Proteomes" id="UP001153332"/>
    </source>
</evidence>
<sequence length="2581" mass="283202">MSGSDIAIIGLACRFPGEARSPEAFFEMLLQGRDAWSEVPPTRFDPHAFFHPNRERPGTLVAGGGYFLKEDVSKWDAPFFATSAVEARAIDPQQRLLLEVAYESLENAGIPIEAISGTEAACFVGGFTHDYKNIVTHDAQAAPQYGITGCSANMLANRISWFFNLRGASVTTDTACSSSLAALHLACETIRSRSNKTRCALVGGTSLILGPDSSLGLNALGFLSPDSRCYAFDSRANGYARGEAICMLVVKHIDDAIRDGDPIRAVIRATGLNQDGKTAGIVLPDGDAQMDLIRQTYEAAGLKFADTQYAELHGTGTKAGDPTEMTAIARTVAHGRKNPLYCGSVKTQIGHTEGAAGIAGVMKCVLALERGIIPPHLNYAKANPRLRLDFWNIVLPNAPVPWPEAETRRCSVNNFGFGGTNAHTILDDASNYMRLRSMNLASPLHELRFTQHTDLALETRCPIPLTNGEVSNSQPRVFVLSAPEQEAINRQRPAYASYLERINSPSSSSAMHHLAYTLSNRRSTFQWRHAVVASSVNDLLSAWAGENLEPIKAIAPCNVSFVFTGQGAQWYAMGRELAVYEVFAESVKRSAAVLSELGSEWNAWRELFAPESESKVNQAEYAQPLCTVLQIALVDLLAHWGVKPHAVVGHSSGEIAAAYAAGALSSKDCLKIAFHRGRVSSLAHERYPNGTMMAVGLSAEDVQQYLAETGDTVVVACINSPASITLSGDRSALISLQTLFNQNNIFCRLLQVENAYHSPQMSSVAETYRMSIADVAPIDQSSTKFYSTVDGCSIPSARLSADYWVANLCSPVQFVAALEDMLYTNVEKRSLKSRSQATSMLLEIGPHSALGGPIKQFKSGRNEIDHIGYQSVLVRGQNAALTALRTAAWLWAKGVAVDLNKVNSKTRTPVQGTVLADLPSYSWNHSTSYWHETRASKNHRFPEAARHDLIGSRIDNYNPLEPVWKNYLRVSELPWLQDHQIHGDIILPAAGVICAAIEAARQIAVADKLSGDVTGFELRDFCINRPLVLQDLDMGVETFFHLKKRKLGMGSGSGAWYEFTLYSCQDNETFAEHACGLIEIQYARLASEVDSGKELAEEVLAHQTEWNTARARCIDVVEHSTHYEFWKSQGLDFGPMFRGLTSIRQKEQTVVFEATIPDVRSCMPWNSESDLLIHPATLDACLQTMLVAIPNMDGIPKQIWIPTTIKSIQVSSNVSRNPGDVLYGFCKSSRQGIREMTGTIVAGNETFDSLPGIVMSGVTFTGLGVNQTLPGDSRPREQSSAQLCATHSWKPDVDLIVDAEHARSILDGGGESRDEIAQFCSQSNEVVKIMCRRALKNFDSTTLSSLPDYLQKYAEWMRKRCEPLVNGHIPSPAGQDAPSDLSNDCDDVIMASFLKAYSFDGNFCRHVFDSLDDIFKQKTTSIAVLMAEDNLSRFYRETYGVSTALRTMQKWFDLKGHKNPGLRVLEIGGGTASATVPMLEILGGRNGEAARFSKWTFTDISTGWFENAKSLLQEWGSQVEYRKLDVETDVVEQGFDAESYDVVLAVNVLHATKDMRKTLENCRRLLKPGGSLVLGENTNPNDISSFIFGTLPGWWVSEDGRENGPLLSQSEWDVALTAAGFSTADIRLPVADCSRAHRMSVLVSRRRDAQEIPSRDIMIVTPEDYTSPTSTLASMIRHEFECLGSRVEVRDIQTAVENANGKTVISLLEYEKPFLEEMAATQFDQVKQILLHSAELLWVTRSSPEDLPGHPNRRIVSGLLRCIKTEDASRRLHELHFSREAPSGIDMAARVICRRLCSSWAAKDKPEEMETVEQNGAFCIPRYVPETNLNRFLSLTEDGAAPEIENLIQPKRPLKLTIGTPGMLDTLHFVDDDKPFQPLADEDIEIEVKACAMNFLDIMIAMGQIQHPDLGYEASGIVRNVGAKVTKFAPGDRVIYMGLGAMRTFIRSHQSRVHILPAHLTLEEGVTIPIAYATAYQSLIEVARLQKGEAVLIHAAAGGLGQALIQIARLLEAEIFCTVGSNAKKQAIIDLGVKPDHIFSSRDLSFDKGVKRVTRGRGVDVVVNSLAGEGLRRSWECLAPHGRFIEVGKKDILGNSGLDMRPFLRNALFACVNLEDMMSANPQRSFTLVSKVLQLFEQGAIGLIRPIAVYDFTDVESVFRSMQRGAHIGKLVLRITPESRVLVAPQQSIRLNLDPNSTYLLVGGLGGLGRAQALFMAEHGARHIAFISRSGGTRPESQELLERLRALGIDARAFAGDIADKSQLQAVLEEIASSMPPIRGVIQGAMVLDDVLFHKMTFEKWVTATRPKIQGSWNLHELLPHNLDFFVQLSSLAGIIGSISQSNYSAGNTFQDALAQYRHAKGLPAQSIDLGLMKDIGYVEEHKDVAAHTSSLKLTSLGKDQFFHILKCALAGTSDGKHSFPTQLIVGAGNGGAVQASQSDGMGGSDYYWLRTLSHFAYLQRMGVEERSALEERPGGDESIDRLSHATSMDAAIDIVQEILLAKVTKIIMVPASDVDTTKPVYTYGVDSLVAVELRNWLALELKSDISIFDLTSSAPITEVCKKIAGRSQLVPAELKEEGNQ</sequence>
<reference evidence="1" key="1">
    <citation type="submission" date="2022-12" db="EMBL/GenBank/DDBJ databases">
        <title>Genome Sequence of Lasiodiplodia mahajangana.</title>
        <authorList>
            <person name="Buettner E."/>
        </authorList>
    </citation>
    <scope>NUCLEOTIDE SEQUENCE</scope>
    <source>
        <strain evidence="1">VT137</strain>
    </source>
</reference>
<keyword evidence="2" id="KW-1185">Reference proteome</keyword>
<proteinExistence type="predicted"/>
<name>A0ACC2JRF3_9PEZI</name>
<dbReference type="Proteomes" id="UP001153332">
    <property type="component" value="Unassembled WGS sequence"/>
</dbReference>
<accession>A0ACC2JRF3</accession>
<protein>
    <submittedName>
        <fullName evidence="1">Uncharacterized protein</fullName>
    </submittedName>
</protein>
<organism evidence="1 2">
    <name type="scientific">Lasiodiplodia mahajangana</name>
    <dbReference type="NCBI Taxonomy" id="1108764"/>
    <lineage>
        <taxon>Eukaryota</taxon>
        <taxon>Fungi</taxon>
        <taxon>Dikarya</taxon>
        <taxon>Ascomycota</taxon>
        <taxon>Pezizomycotina</taxon>
        <taxon>Dothideomycetes</taxon>
        <taxon>Dothideomycetes incertae sedis</taxon>
        <taxon>Botryosphaeriales</taxon>
        <taxon>Botryosphaeriaceae</taxon>
        <taxon>Lasiodiplodia</taxon>
    </lineage>
</organism>